<sequence>MSDTRRGSRPGVSHRGAAASTRGRTQEWSAALQSLREASQQCVRISAGRYVAAASACGKGEQWQWALSLLGELVEAKVEPTVILQRWDQRVRDGKAVAAGACAAQRDVGSEGGARRHELQCWDPRLRKGRAVAAGSGVA</sequence>
<proteinExistence type="predicted"/>
<feature type="region of interest" description="Disordered" evidence="1">
    <location>
        <begin position="1"/>
        <end position="25"/>
    </location>
</feature>
<dbReference type="EMBL" id="CAUYUJ010017304">
    <property type="protein sequence ID" value="CAK0873667.1"/>
    <property type="molecule type" value="Genomic_DNA"/>
</dbReference>
<organism evidence="2 3">
    <name type="scientific">Prorocentrum cordatum</name>
    <dbReference type="NCBI Taxonomy" id="2364126"/>
    <lineage>
        <taxon>Eukaryota</taxon>
        <taxon>Sar</taxon>
        <taxon>Alveolata</taxon>
        <taxon>Dinophyceae</taxon>
        <taxon>Prorocentrales</taxon>
        <taxon>Prorocentraceae</taxon>
        <taxon>Prorocentrum</taxon>
    </lineage>
</organism>
<comment type="caution">
    <text evidence="2">The sequence shown here is derived from an EMBL/GenBank/DDBJ whole genome shotgun (WGS) entry which is preliminary data.</text>
</comment>
<evidence type="ECO:0000256" key="1">
    <source>
        <dbReference type="SAM" id="MobiDB-lite"/>
    </source>
</evidence>
<reference evidence="2" key="1">
    <citation type="submission" date="2023-10" db="EMBL/GenBank/DDBJ databases">
        <authorList>
            <person name="Chen Y."/>
            <person name="Shah S."/>
            <person name="Dougan E. K."/>
            <person name="Thang M."/>
            <person name="Chan C."/>
        </authorList>
    </citation>
    <scope>NUCLEOTIDE SEQUENCE [LARGE SCALE GENOMIC DNA]</scope>
</reference>
<gene>
    <name evidence="2" type="ORF">PCOR1329_LOCUS58794</name>
</gene>
<accession>A0ABN9VK60</accession>
<dbReference type="Proteomes" id="UP001189429">
    <property type="component" value="Unassembled WGS sequence"/>
</dbReference>
<keyword evidence="3" id="KW-1185">Reference proteome</keyword>
<name>A0ABN9VK60_9DINO</name>
<protein>
    <submittedName>
        <fullName evidence="2">Uncharacterized protein</fullName>
    </submittedName>
</protein>
<evidence type="ECO:0000313" key="3">
    <source>
        <dbReference type="Proteomes" id="UP001189429"/>
    </source>
</evidence>
<evidence type="ECO:0000313" key="2">
    <source>
        <dbReference type="EMBL" id="CAK0873667.1"/>
    </source>
</evidence>